<dbReference type="EMBL" id="JAWPEI010000012">
    <property type="protein sequence ID" value="KAK4708619.1"/>
    <property type="molecule type" value="Genomic_DNA"/>
</dbReference>
<dbReference type="Proteomes" id="UP001311915">
    <property type="component" value="Unassembled WGS sequence"/>
</dbReference>
<gene>
    <name evidence="1" type="ORF">R3W88_029544</name>
</gene>
<keyword evidence="2" id="KW-1185">Reference proteome</keyword>
<name>A0AAV9K7M8_9SOLN</name>
<evidence type="ECO:0000313" key="2">
    <source>
        <dbReference type="Proteomes" id="UP001311915"/>
    </source>
</evidence>
<proteinExistence type="predicted"/>
<protein>
    <submittedName>
        <fullName evidence="1">Uncharacterized protein</fullName>
    </submittedName>
</protein>
<evidence type="ECO:0000313" key="1">
    <source>
        <dbReference type="EMBL" id="KAK4708619.1"/>
    </source>
</evidence>
<comment type="caution">
    <text evidence="1">The sequence shown here is derived from an EMBL/GenBank/DDBJ whole genome shotgun (WGS) entry which is preliminary data.</text>
</comment>
<sequence length="52" mass="6068">MSNIQYFDLPHTFISKLGMIDFSIQIIAHNGSTPSYFFFYDLIYLIQLSTQS</sequence>
<dbReference type="AlphaFoldDB" id="A0AAV9K7M8"/>
<accession>A0AAV9K7M8</accession>
<organism evidence="1 2">
    <name type="scientific">Solanum pinnatisectum</name>
    <name type="common">tansyleaf nightshade</name>
    <dbReference type="NCBI Taxonomy" id="50273"/>
    <lineage>
        <taxon>Eukaryota</taxon>
        <taxon>Viridiplantae</taxon>
        <taxon>Streptophyta</taxon>
        <taxon>Embryophyta</taxon>
        <taxon>Tracheophyta</taxon>
        <taxon>Spermatophyta</taxon>
        <taxon>Magnoliopsida</taxon>
        <taxon>eudicotyledons</taxon>
        <taxon>Gunneridae</taxon>
        <taxon>Pentapetalae</taxon>
        <taxon>asterids</taxon>
        <taxon>lamiids</taxon>
        <taxon>Solanales</taxon>
        <taxon>Solanaceae</taxon>
        <taxon>Solanoideae</taxon>
        <taxon>Solaneae</taxon>
        <taxon>Solanum</taxon>
    </lineage>
</organism>
<reference evidence="1 2" key="1">
    <citation type="submission" date="2023-10" db="EMBL/GenBank/DDBJ databases">
        <title>Genome-Wide Identification Analysis in wild type Solanum Pinnatisectum Reveals Some Genes Defensing Phytophthora Infestans.</title>
        <authorList>
            <person name="Sun C."/>
        </authorList>
    </citation>
    <scope>NUCLEOTIDE SEQUENCE [LARGE SCALE GENOMIC DNA]</scope>
    <source>
        <strain evidence="1">LQN</strain>
        <tissue evidence="1">Leaf</tissue>
    </source>
</reference>